<name>A0A1H2BMJ4_MUCMA</name>
<feature type="signal peptide" evidence="1">
    <location>
        <begin position="1"/>
        <end position="18"/>
    </location>
</feature>
<gene>
    <name evidence="3" type="ORF">SAMN05216490_4214</name>
</gene>
<organism evidence="3 4">
    <name type="scientific">Mucilaginibacter mallensis</name>
    <dbReference type="NCBI Taxonomy" id="652787"/>
    <lineage>
        <taxon>Bacteria</taxon>
        <taxon>Pseudomonadati</taxon>
        <taxon>Bacteroidota</taxon>
        <taxon>Sphingobacteriia</taxon>
        <taxon>Sphingobacteriales</taxon>
        <taxon>Sphingobacteriaceae</taxon>
        <taxon>Mucilaginibacter</taxon>
    </lineage>
</organism>
<keyword evidence="4" id="KW-1185">Reference proteome</keyword>
<sequence>MKKLLVLALIIFVKSAFAQKDTVGLNVPFVNNTVVYEKVFDVPTAPKNLLYSNAGLWFAETHPYVQDTQLQLVDPVLSRVVGRVKSYTVVVTDKVLWDTYYGNITYNFTLQVDCKDNKYRIRIYNIQDVLGNTYTPVDNLMFALISSKSYTLANAAVLKVPDLKQRFQALNTIVNNVIADLTKSMLVDNSF</sequence>
<dbReference type="EMBL" id="LT629740">
    <property type="protein sequence ID" value="SDT59344.1"/>
    <property type="molecule type" value="Genomic_DNA"/>
</dbReference>
<dbReference type="AlphaFoldDB" id="A0A1H2BMJ4"/>
<evidence type="ECO:0000313" key="4">
    <source>
        <dbReference type="Proteomes" id="UP000199679"/>
    </source>
</evidence>
<dbReference type="Gene3D" id="3.30.530.80">
    <property type="match status" value="1"/>
</dbReference>
<dbReference type="RefSeq" id="WP_091377699.1">
    <property type="nucleotide sequence ID" value="NZ_LT629740.1"/>
</dbReference>
<protein>
    <recommendedName>
        <fullName evidence="2">DUF4468 domain-containing protein</fullName>
    </recommendedName>
</protein>
<dbReference type="InterPro" id="IPR027823">
    <property type="entry name" value="DUF4468"/>
</dbReference>
<evidence type="ECO:0000256" key="1">
    <source>
        <dbReference type="SAM" id="SignalP"/>
    </source>
</evidence>
<accession>A0A1H2BMJ4</accession>
<dbReference type="Proteomes" id="UP000199679">
    <property type="component" value="Chromosome I"/>
</dbReference>
<proteinExistence type="predicted"/>
<evidence type="ECO:0000313" key="3">
    <source>
        <dbReference type="EMBL" id="SDT59344.1"/>
    </source>
</evidence>
<evidence type="ECO:0000259" key="2">
    <source>
        <dbReference type="Pfam" id="PF14730"/>
    </source>
</evidence>
<reference evidence="3 4" key="1">
    <citation type="submission" date="2016-10" db="EMBL/GenBank/DDBJ databases">
        <authorList>
            <person name="de Groot N.N."/>
        </authorList>
    </citation>
    <scope>NUCLEOTIDE SEQUENCE [LARGE SCALE GENOMIC DNA]</scope>
    <source>
        <strain evidence="3 4">MP1X4</strain>
    </source>
</reference>
<keyword evidence="1" id="KW-0732">Signal</keyword>
<feature type="domain" description="DUF4468" evidence="2">
    <location>
        <begin position="36"/>
        <end position="127"/>
    </location>
</feature>
<feature type="chain" id="PRO_5009270163" description="DUF4468 domain-containing protein" evidence="1">
    <location>
        <begin position="19"/>
        <end position="191"/>
    </location>
</feature>
<dbReference type="Pfam" id="PF14730">
    <property type="entry name" value="DUF4468"/>
    <property type="match status" value="1"/>
</dbReference>
<dbReference type="OrthoDB" id="759044at2"/>